<dbReference type="Gene3D" id="3.40.50.2000">
    <property type="entry name" value="Glycogen Phosphorylase B"/>
    <property type="match status" value="2"/>
</dbReference>
<evidence type="ECO:0000256" key="1">
    <source>
        <dbReference type="ARBA" id="ARBA00022676"/>
    </source>
</evidence>
<dbReference type="RefSeq" id="WP_185005855.1">
    <property type="nucleotide sequence ID" value="NZ_BAAAUI010000009.1"/>
</dbReference>
<dbReference type="GO" id="GO:0008194">
    <property type="term" value="F:UDP-glycosyltransferase activity"/>
    <property type="evidence" value="ECO:0007669"/>
    <property type="project" value="InterPro"/>
</dbReference>
<dbReference type="CDD" id="cd03784">
    <property type="entry name" value="GT1_Gtf-like"/>
    <property type="match status" value="1"/>
</dbReference>
<evidence type="ECO:0000256" key="2">
    <source>
        <dbReference type="ARBA" id="ARBA00022679"/>
    </source>
</evidence>
<keyword evidence="1" id="KW-0328">Glycosyltransferase</keyword>
<organism evidence="3 4">
    <name type="scientific">Crossiella cryophila</name>
    <dbReference type="NCBI Taxonomy" id="43355"/>
    <lineage>
        <taxon>Bacteria</taxon>
        <taxon>Bacillati</taxon>
        <taxon>Actinomycetota</taxon>
        <taxon>Actinomycetes</taxon>
        <taxon>Pseudonocardiales</taxon>
        <taxon>Pseudonocardiaceae</taxon>
        <taxon>Crossiella</taxon>
    </lineage>
</organism>
<accession>A0A7W7FVA2</accession>
<proteinExistence type="predicted"/>
<keyword evidence="4" id="KW-1185">Reference proteome</keyword>
<evidence type="ECO:0000313" key="3">
    <source>
        <dbReference type="EMBL" id="MBB4680196.1"/>
    </source>
</evidence>
<dbReference type="PANTHER" id="PTHR48043">
    <property type="entry name" value="EG:EG0003.4 PROTEIN-RELATED"/>
    <property type="match status" value="1"/>
</dbReference>
<name>A0A7W7FVA2_9PSEU</name>
<keyword evidence="2 3" id="KW-0808">Transferase</keyword>
<dbReference type="Pfam" id="PF00201">
    <property type="entry name" value="UDPGT"/>
    <property type="match status" value="1"/>
</dbReference>
<protein>
    <submittedName>
        <fullName evidence="3">Polyene glycosyltransferase</fullName>
    </submittedName>
</protein>
<dbReference type="PANTHER" id="PTHR48043:SF145">
    <property type="entry name" value="FI06409P-RELATED"/>
    <property type="match status" value="1"/>
</dbReference>
<dbReference type="SUPFAM" id="SSF53756">
    <property type="entry name" value="UDP-Glycosyltransferase/glycogen phosphorylase"/>
    <property type="match status" value="1"/>
</dbReference>
<dbReference type="AlphaFoldDB" id="A0A7W7FVA2"/>
<dbReference type="Proteomes" id="UP000533598">
    <property type="component" value="Unassembled WGS sequence"/>
</dbReference>
<gene>
    <name evidence="3" type="ORF">HNR67_006314</name>
</gene>
<dbReference type="InterPro" id="IPR002213">
    <property type="entry name" value="UDP_glucos_trans"/>
</dbReference>
<dbReference type="EMBL" id="JACHMH010000001">
    <property type="protein sequence ID" value="MBB4680196.1"/>
    <property type="molecule type" value="Genomic_DNA"/>
</dbReference>
<reference evidence="3 4" key="1">
    <citation type="submission" date="2020-08" db="EMBL/GenBank/DDBJ databases">
        <title>Sequencing the genomes of 1000 actinobacteria strains.</title>
        <authorList>
            <person name="Klenk H.-P."/>
        </authorList>
    </citation>
    <scope>NUCLEOTIDE SEQUENCE [LARGE SCALE GENOMIC DNA]</scope>
    <source>
        <strain evidence="3 4">DSM 44230</strain>
    </source>
</reference>
<dbReference type="InterPro" id="IPR050271">
    <property type="entry name" value="UDP-glycosyltransferase"/>
</dbReference>
<sequence>MSADDRRPILFVSRPESGLLNPMLVLAGELVDRGVPEVWYATDETRREQIEGRGLKFVSLGAGPPELSLSTMDDAAYSRFASRSKFVSHRESLQMVMQPKLMAEEYRRLTAAVDELKPALMVIESASGFAHALAIARKIPFVATLPFLPSHSYASWVPLMAKSHLPKHFPRPNTGLPFPMNPLQKLQNLFFGLRTLAMYMGKKMRPHLTEYVKLQQEAGIRREDTRADGQVTESKFVMAFSVAEVDFPFPRPEGLRLTGAMVPPLPEAPGANPVSEWLDAHDSVVYIGLGTLQRLSRDEVAGIVEVARKLNGRHHVLWNLPKERHELLPPAAELPPNLRVESWLPSQFDVLAHPSVKVFFTHAGSNGFHESLYFGKPMVTRPMFADCHDIARRGESFGLSLTVNRPHLIEPEDIAAKLTRVLTEPSFRQAAERIAAVQQAAGGRERGADLIMELVNGELEPAPQALRSPH</sequence>
<comment type="caution">
    <text evidence="3">The sequence shown here is derived from an EMBL/GenBank/DDBJ whole genome shotgun (WGS) entry which is preliminary data.</text>
</comment>
<evidence type="ECO:0000313" key="4">
    <source>
        <dbReference type="Proteomes" id="UP000533598"/>
    </source>
</evidence>